<name>J8I5A6_BACCE</name>
<evidence type="ECO:0000313" key="2">
    <source>
        <dbReference type="EMBL" id="EJR32656.1"/>
    </source>
</evidence>
<keyword evidence="1" id="KW-0812">Transmembrane</keyword>
<dbReference type="Proteomes" id="UP000006960">
    <property type="component" value="Unassembled WGS sequence"/>
</dbReference>
<proteinExistence type="predicted"/>
<comment type="caution">
    <text evidence="2">The sequence shown here is derived from an EMBL/GenBank/DDBJ whole genome shotgun (WGS) entry which is preliminary data.</text>
</comment>
<dbReference type="AlphaFoldDB" id="J8I5A6"/>
<gene>
    <name evidence="2" type="ORF">IIG_02508</name>
</gene>
<accession>J8I5A6</accession>
<sequence>MIEEWKFGKGLFYGSLLPFWIIIFDAIYTIAR</sequence>
<feature type="transmembrane region" description="Helical" evidence="1">
    <location>
        <begin position="12"/>
        <end position="31"/>
    </location>
</feature>
<dbReference type="HOGENOM" id="CLU_220714_0_0_9"/>
<dbReference type="EMBL" id="AHEU01000017">
    <property type="protein sequence ID" value="EJR32656.1"/>
    <property type="molecule type" value="Genomic_DNA"/>
</dbReference>
<reference evidence="2 3" key="1">
    <citation type="submission" date="2012-04" db="EMBL/GenBank/DDBJ databases">
        <title>The Genome Sequence of Bacillus cereus VD048.</title>
        <authorList>
            <consortium name="The Broad Institute Genome Sequencing Platform"/>
            <consortium name="The Broad Institute Genome Sequencing Center for Infectious Disease"/>
            <person name="Feldgarden M."/>
            <person name="Van der Auwera G.A."/>
            <person name="Mahillon J."/>
            <person name="Duprez V."/>
            <person name="Timmery S."/>
            <person name="Mattelet C."/>
            <person name="Dierick K."/>
            <person name="Sun M."/>
            <person name="Yu Z."/>
            <person name="Zhu L."/>
            <person name="Hu X."/>
            <person name="Shank E.B."/>
            <person name="Swiecicka I."/>
            <person name="Hansen B.M."/>
            <person name="Andrup L."/>
            <person name="Young S.K."/>
            <person name="Zeng Q."/>
            <person name="Gargeya S."/>
            <person name="Fitzgerald M."/>
            <person name="Haas B."/>
            <person name="Abouelleil A."/>
            <person name="Alvarado L."/>
            <person name="Arachchi H.M."/>
            <person name="Berlin A."/>
            <person name="Chapman S.B."/>
            <person name="Goldberg J."/>
            <person name="Griggs A."/>
            <person name="Gujja S."/>
            <person name="Hansen M."/>
            <person name="Howarth C."/>
            <person name="Imamovic A."/>
            <person name="Larimer J."/>
            <person name="McCowen C."/>
            <person name="Montmayeur A."/>
            <person name="Murphy C."/>
            <person name="Neiman D."/>
            <person name="Pearson M."/>
            <person name="Priest M."/>
            <person name="Roberts A."/>
            <person name="Saif S."/>
            <person name="Shea T."/>
            <person name="Sisk P."/>
            <person name="Sykes S."/>
            <person name="Wortman J."/>
            <person name="Nusbaum C."/>
            <person name="Birren B."/>
        </authorList>
    </citation>
    <scope>NUCLEOTIDE SEQUENCE [LARGE SCALE GENOMIC DNA]</scope>
    <source>
        <strain evidence="2 3">VD048</strain>
    </source>
</reference>
<keyword evidence="1" id="KW-0472">Membrane</keyword>
<keyword evidence="1" id="KW-1133">Transmembrane helix</keyword>
<protein>
    <submittedName>
        <fullName evidence="2">Uncharacterized protein</fullName>
    </submittedName>
</protein>
<organism evidence="2 3">
    <name type="scientific">Bacillus cereus VD048</name>
    <dbReference type="NCBI Taxonomy" id="1053226"/>
    <lineage>
        <taxon>Bacteria</taxon>
        <taxon>Bacillati</taxon>
        <taxon>Bacillota</taxon>
        <taxon>Bacilli</taxon>
        <taxon>Bacillales</taxon>
        <taxon>Bacillaceae</taxon>
        <taxon>Bacillus</taxon>
        <taxon>Bacillus cereus group</taxon>
    </lineage>
</organism>
<evidence type="ECO:0000313" key="3">
    <source>
        <dbReference type="Proteomes" id="UP000006960"/>
    </source>
</evidence>
<evidence type="ECO:0000256" key="1">
    <source>
        <dbReference type="SAM" id="Phobius"/>
    </source>
</evidence>